<gene>
    <name evidence="3" type="ORF">M378DRAFT_111740</name>
</gene>
<dbReference type="OrthoDB" id="3269821at2759"/>
<evidence type="ECO:0000313" key="4">
    <source>
        <dbReference type="Proteomes" id="UP000054549"/>
    </source>
</evidence>
<evidence type="ECO:0000313" key="3">
    <source>
        <dbReference type="EMBL" id="KIL58754.1"/>
    </source>
</evidence>
<name>A0A0C2SX90_AMAMK</name>
<keyword evidence="4" id="KW-1185">Reference proteome</keyword>
<accession>A0A0C2SX90</accession>
<feature type="region of interest" description="Disordered" evidence="1">
    <location>
        <begin position="212"/>
        <end position="243"/>
    </location>
</feature>
<keyword evidence="2" id="KW-0812">Transmembrane</keyword>
<evidence type="ECO:0000256" key="1">
    <source>
        <dbReference type="SAM" id="MobiDB-lite"/>
    </source>
</evidence>
<reference evidence="3 4" key="1">
    <citation type="submission" date="2014-04" db="EMBL/GenBank/DDBJ databases">
        <title>Evolutionary Origins and Diversification of the Mycorrhizal Mutualists.</title>
        <authorList>
            <consortium name="DOE Joint Genome Institute"/>
            <consortium name="Mycorrhizal Genomics Consortium"/>
            <person name="Kohler A."/>
            <person name="Kuo A."/>
            <person name="Nagy L.G."/>
            <person name="Floudas D."/>
            <person name="Copeland A."/>
            <person name="Barry K.W."/>
            <person name="Cichocki N."/>
            <person name="Veneault-Fourrey C."/>
            <person name="LaButti K."/>
            <person name="Lindquist E.A."/>
            <person name="Lipzen A."/>
            <person name="Lundell T."/>
            <person name="Morin E."/>
            <person name="Murat C."/>
            <person name="Riley R."/>
            <person name="Ohm R."/>
            <person name="Sun H."/>
            <person name="Tunlid A."/>
            <person name="Henrissat B."/>
            <person name="Grigoriev I.V."/>
            <person name="Hibbett D.S."/>
            <person name="Martin F."/>
        </authorList>
    </citation>
    <scope>NUCLEOTIDE SEQUENCE [LARGE SCALE GENOMIC DNA]</scope>
    <source>
        <strain evidence="3 4">Koide BX008</strain>
    </source>
</reference>
<dbReference type="Proteomes" id="UP000054549">
    <property type="component" value="Unassembled WGS sequence"/>
</dbReference>
<evidence type="ECO:0000256" key="2">
    <source>
        <dbReference type="SAM" id="Phobius"/>
    </source>
</evidence>
<proteinExistence type="predicted"/>
<feature type="transmembrane region" description="Helical" evidence="2">
    <location>
        <begin position="30"/>
        <end position="49"/>
    </location>
</feature>
<organism evidence="3 4">
    <name type="scientific">Amanita muscaria (strain Koide BX008)</name>
    <dbReference type="NCBI Taxonomy" id="946122"/>
    <lineage>
        <taxon>Eukaryota</taxon>
        <taxon>Fungi</taxon>
        <taxon>Dikarya</taxon>
        <taxon>Basidiomycota</taxon>
        <taxon>Agaricomycotina</taxon>
        <taxon>Agaricomycetes</taxon>
        <taxon>Agaricomycetidae</taxon>
        <taxon>Agaricales</taxon>
        <taxon>Pluteineae</taxon>
        <taxon>Amanitaceae</taxon>
        <taxon>Amanita</taxon>
    </lineage>
</organism>
<protein>
    <submittedName>
        <fullName evidence="3">Uncharacterized protein</fullName>
    </submittedName>
</protein>
<keyword evidence="2" id="KW-0472">Membrane</keyword>
<dbReference type="AlphaFoldDB" id="A0A0C2SX90"/>
<dbReference type="InParanoid" id="A0A0C2SX90"/>
<sequence>MQARIPRASPHTATRLRASLHRRTRTFPHVTLLILASISHILSCLLPYVEWDDFHSFLNCCKAGRSLFDDLHLRDVILSRYVPWYRHAVSLRDAQNGYRDVPVSLKDLDLLLTSQRIPLHQYPIHARRIITSPRPTEGADAVSSWLRSMTEAHSRFVLLLQAYVHSPDVVQAEPEDMIWMSRYKAPRSPLRKLTFPPPLAYHNVILNEGGAKNSFQSQNGRNVRPNGSARSTYSKKRRPSTYFESSRVPNRSWVRFSMISQLSRDTGYASEDGISTRYPRAISIDSLSYSPSASCSSTVSRNSLNPFATTSSSLGTDPPSPIYPSYPIRMTSPLDLSFAVSRKRAPILRVFVPCSELKDDSHELLLCEQQLIDAGLWDHLSAGDLVCNLGYVPPVEDLAVDTSPAFTSLDDHSSFPPRSRRFSTVLPYYNHLPRSRKWLLFNGEFLVPHNPSVPFSLPDPLSLPTPFYYTHILPPNANPIFIIDRFGLEDTQSTELETSLVHTTTKVPSPHSPAGYALVRKYAWTARVLPLLWNSSQVVRGIGEGWAGEWILEGEGTKEGKETLIDCILGRIAGPLEWEVVVERCGGGRVWLRFSQFLCQDVPCR</sequence>
<dbReference type="HOGENOM" id="CLU_023462_0_0_1"/>
<dbReference type="EMBL" id="KN818330">
    <property type="protein sequence ID" value="KIL58754.1"/>
    <property type="molecule type" value="Genomic_DNA"/>
</dbReference>
<keyword evidence="2" id="KW-1133">Transmembrane helix</keyword>